<comment type="caution">
    <text evidence="1">The sequence shown here is derived from an EMBL/GenBank/DDBJ whole genome shotgun (WGS) entry which is preliminary data.</text>
</comment>
<sequence>MQSTPPSLRGHPPIKSSPPVFTMELQSRECSALSSSGDAPNFCLIKLAAPGLDMDFPSLVPRA</sequence>
<protein>
    <submittedName>
        <fullName evidence="1">Uncharacterized protein</fullName>
    </submittedName>
</protein>
<evidence type="ECO:0000313" key="1">
    <source>
        <dbReference type="EMBL" id="OHF02995.1"/>
    </source>
</evidence>
<reference evidence="1 2" key="1">
    <citation type="submission" date="2016-09" db="EMBL/GenBank/DDBJ databases">
        <authorList>
            <person name="Capua I."/>
            <person name="De Benedictis P."/>
            <person name="Joannis T."/>
            <person name="Lombin L.H."/>
            <person name="Cattoli G."/>
        </authorList>
    </citation>
    <scope>NUCLEOTIDE SEQUENCE [LARGE SCALE GENOMIC DNA]</scope>
    <source>
        <strain evidence="1 2">IMI 309357</strain>
    </source>
</reference>
<dbReference type="RefSeq" id="XP_022480133.1">
    <property type="nucleotide sequence ID" value="XM_022613407.1"/>
</dbReference>
<dbReference type="AlphaFoldDB" id="A0A1G4BNV9"/>
<name>A0A1G4BNV9_9PEZI</name>
<accession>A0A1G4BNV9</accession>
<dbReference type="Proteomes" id="UP000176998">
    <property type="component" value="Unassembled WGS sequence"/>
</dbReference>
<dbReference type="EMBL" id="MJBS01000009">
    <property type="protein sequence ID" value="OHF02995.1"/>
    <property type="molecule type" value="Genomic_DNA"/>
</dbReference>
<dbReference type="GeneID" id="34554917"/>
<organism evidence="1 2">
    <name type="scientific">Colletotrichum orchidophilum</name>
    <dbReference type="NCBI Taxonomy" id="1209926"/>
    <lineage>
        <taxon>Eukaryota</taxon>
        <taxon>Fungi</taxon>
        <taxon>Dikarya</taxon>
        <taxon>Ascomycota</taxon>
        <taxon>Pezizomycotina</taxon>
        <taxon>Sordariomycetes</taxon>
        <taxon>Hypocreomycetidae</taxon>
        <taxon>Glomerellales</taxon>
        <taxon>Glomerellaceae</taxon>
        <taxon>Colletotrichum</taxon>
    </lineage>
</organism>
<proteinExistence type="predicted"/>
<dbReference type="OrthoDB" id="10615642at2759"/>
<evidence type="ECO:0000313" key="2">
    <source>
        <dbReference type="Proteomes" id="UP000176998"/>
    </source>
</evidence>
<keyword evidence="2" id="KW-1185">Reference proteome</keyword>
<gene>
    <name evidence="1" type="ORF">CORC01_01753</name>
</gene>